<protein>
    <submittedName>
        <fullName evidence="1">Uncharacterized protein</fullName>
    </submittedName>
</protein>
<dbReference type="Proteomes" id="UP001152484">
    <property type="component" value="Unassembled WGS sequence"/>
</dbReference>
<sequence length="422" mass="46440">MNTANQESPVCLKLLIDEKVNRVVAAEANSDFADILLSFLTIPMGTIIRLTSKTDAQKAASLKIGCMNKLYHAFENLNPEIWYTKHCRTMVLNPRNPRADYCKKLKISVDDSGSQVTYMCSRGSCGSKYEDVPCKCGDTTKAPKERKLTDDSLGGHGYNGGAFLKRGRVMFIISDNLQINPSSPTVLAQILSGLGSSEMNQISEMSVDVSKEQVTRLLARSLVSKSPLTDVFLPKMGASILPSLPLNQPRLASLLMRGPNGLLRHESKTVPKLYLKVTLNKSSNKILFAEATNEFFDFLCTFMTIPIGAIVYNLKWNSGLGCMDALYTSMVDLDDKWFESGATNSLSLSFPALAQHHDCKNQPLKLSEFGSKIMMNPKGGTNFAQEPSEFIISDDLEVKPLSSASCFNILKAAPVPTNERPR</sequence>
<proteinExistence type="predicted"/>
<dbReference type="AlphaFoldDB" id="A0A9P0ZKF6"/>
<organism evidence="1 2">
    <name type="scientific">Cuscuta europaea</name>
    <name type="common">European dodder</name>
    <dbReference type="NCBI Taxonomy" id="41803"/>
    <lineage>
        <taxon>Eukaryota</taxon>
        <taxon>Viridiplantae</taxon>
        <taxon>Streptophyta</taxon>
        <taxon>Embryophyta</taxon>
        <taxon>Tracheophyta</taxon>
        <taxon>Spermatophyta</taxon>
        <taxon>Magnoliopsida</taxon>
        <taxon>eudicotyledons</taxon>
        <taxon>Gunneridae</taxon>
        <taxon>Pentapetalae</taxon>
        <taxon>asterids</taxon>
        <taxon>lamiids</taxon>
        <taxon>Solanales</taxon>
        <taxon>Convolvulaceae</taxon>
        <taxon>Cuscuteae</taxon>
        <taxon>Cuscuta</taxon>
        <taxon>Cuscuta subgen. Cuscuta</taxon>
    </lineage>
</organism>
<dbReference type="Pfam" id="PF05056">
    <property type="entry name" value="DUF674"/>
    <property type="match status" value="1"/>
</dbReference>
<dbReference type="PANTHER" id="PTHR33103">
    <property type="entry name" value="OS01G0153900 PROTEIN"/>
    <property type="match status" value="1"/>
</dbReference>
<keyword evidence="2" id="KW-1185">Reference proteome</keyword>
<dbReference type="InterPro" id="IPR007750">
    <property type="entry name" value="DUF674"/>
</dbReference>
<dbReference type="EMBL" id="CAMAPE010000045">
    <property type="protein sequence ID" value="CAH9103455.1"/>
    <property type="molecule type" value="Genomic_DNA"/>
</dbReference>
<evidence type="ECO:0000313" key="2">
    <source>
        <dbReference type="Proteomes" id="UP001152484"/>
    </source>
</evidence>
<comment type="caution">
    <text evidence="1">The sequence shown here is derived from an EMBL/GenBank/DDBJ whole genome shotgun (WGS) entry which is preliminary data.</text>
</comment>
<dbReference type="PANTHER" id="PTHR33103:SF85">
    <property type="entry name" value="DUF674 FAMILY PROTEIN"/>
    <property type="match status" value="1"/>
</dbReference>
<dbReference type="OrthoDB" id="1277335at2759"/>
<evidence type="ECO:0000313" key="1">
    <source>
        <dbReference type="EMBL" id="CAH9103455.1"/>
    </source>
</evidence>
<gene>
    <name evidence="1" type="ORF">CEURO_LOCUS16128</name>
</gene>
<accession>A0A9P0ZKF6</accession>
<reference evidence="1" key="1">
    <citation type="submission" date="2022-07" db="EMBL/GenBank/DDBJ databases">
        <authorList>
            <person name="Macas J."/>
            <person name="Novak P."/>
            <person name="Neumann P."/>
        </authorList>
    </citation>
    <scope>NUCLEOTIDE SEQUENCE</scope>
</reference>
<name>A0A9P0ZKF6_CUSEU</name>